<name>A0A7K0D5G2_9NOCA</name>
<evidence type="ECO:0000256" key="1">
    <source>
        <dbReference type="SAM" id="MobiDB-lite"/>
    </source>
</evidence>
<keyword evidence="3" id="KW-1185">Reference proteome</keyword>
<dbReference type="InterPro" id="IPR012349">
    <property type="entry name" value="Split_barrel_FMN-bd"/>
</dbReference>
<dbReference type="InterPro" id="IPR024747">
    <property type="entry name" value="Pyridox_Oxase-rel"/>
</dbReference>
<feature type="region of interest" description="Disordered" evidence="1">
    <location>
        <begin position="1"/>
        <end position="22"/>
    </location>
</feature>
<gene>
    <name evidence="2" type="ORF">NRB20_38990</name>
</gene>
<dbReference type="Proteomes" id="UP000438448">
    <property type="component" value="Unassembled WGS sequence"/>
</dbReference>
<dbReference type="SUPFAM" id="SSF50475">
    <property type="entry name" value="FMN-binding split barrel"/>
    <property type="match status" value="1"/>
</dbReference>
<accession>A0A7K0D5G2</accession>
<feature type="compositionally biased region" description="Gly residues" evidence="1">
    <location>
        <begin position="11"/>
        <end position="22"/>
    </location>
</feature>
<sequence>MDNRAEEYPGQSGGAGMPAGGGHGAGMVADMDALAPQGSRDLSSAESLRRLGQVRYGRIVFARYALPIIRPVNHIVDGETIVVHASRGAALSAERQMVAYEADVIDESTRRGWCVIVTGAAEPVEDPDEIARYRELLRPWLPGPREHLVRILPDMVTGLEFVDPQDAEA</sequence>
<organism evidence="2 3">
    <name type="scientific">Nocardia macrotermitis</name>
    <dbReference type="NCBI Taxonomy" id="2585198"/>
    <lineage>
        <taxon>Bacteria</taxon>
        <taxon>Bacillati</taxon>
        <taxon>Actinomycetota</taxon>
        <taxon>Actinomycetes</taxon>
        <taxon>Mycobacteriales</taxon>
        <taxon>Nocardiaceae</taxon>
        <taxon>Nocardia</taxon>
    </lineage>
</organism>
<protein>
    <recommendedName>
        <fullName evidence="4">Pyridoxamine 5'-phosphate oxidase</fullName>
    </recommendedName>
</protein>
<dbReference type="EMBL" id="WEGK01000007">
    <property type="protein sequence ID" value="MQY20791.1"/>
    <property type="molecule type" value="Genomic_DNA"/>
</dbReference>
<proteinExistence type="predicted"/>
<evidence type="ECO:0000313" key="3">
    <source>
        <dbReference type="Proteomes" id="UP000438448"/>
    </source>
</evidence>
<dbReference type="RefSeq" id="WP_227833643.1">
    <property type="nucleotide sequence ID" value="NZ_WEGK01000007.1"/>
</dbReference>
<reference evidence="2 3" key="1">
    <citation type="submission" date="2019-10" db="EMBL/GenBank/DDBJ databases">
        <title>Nocardia macrotermitis sp. nov. and Nocardia aurantia sp. nov., isolated from the gut of fungus growing-termite Macrotermes natalensis.</title>
        <authorList>
            <person name="Benndorf R."/>
            <person name="Schwitalla J."/>
            <person name="Martin K."/>
            <person name="De Beer W."/>
            <person name="Kaster A.-K."/>
            <person name="Vollmers J."/>
            <person name="Poulsen M."/>
            <person name="Beemelmanns C."/>
        </authorList>
    </citation>
    <scope>NUCLEOTIDE SEQUENCE [LARGE SCALE GENOMIC DNA]</scope>
    <source>
        <strain evidence="2 3">RB20</strain>
    </source>
</reference>
<dbReference type="Pfam" id="PF12900">
    <property type="entry name" value="Pyridox_ox_2"/>
    <property type="match status" value="1"/>
</dbReference>
<evidence type="ECO:0000313" key="2">
    <source>
        <dbReference type="EMBL" id="MQY20791.1"/>
    </source>
</evidence>
<evidence type="ECO:0008006" key="4">
    <source>
        <dbReference type="Google" id="ProtNLM"/>
    </source>
</evidence>
<comment type="caution">
    <text evidence="2">The sequence shown here is derived from an EMBL/GenBank/DDBJ whole genome shotgun (WGS) entry which is preliminary data.</text>
</comment>
<dbReference type="Gene3D" id="2.30.110.10">
    <property type="entry name" value="Electron Transport, Fmn-binding Protein, Chain A"/>
    <property type="match status" value="1"/>
</dbReference>
<dbReference type="AlphaFoldDB" id="A0A7K0D5G2"/>